<evidence type="ECO:0000259" key="2">
    <source>
        <dbReference type="PROSITE" id="PS50853"/>
    </source>
</evidence>
<sequence>MTTLLLTGGTAYAWKPITHNYLAEEALRDALDDGFVTIPVLANGAPQNPPVTQTYRVDPDLLLALRANTAQYRAGVLGPDAYPDIATGQQVIHPPHSANKDDGSVRKGSDDWLQHLYTKGQQSQSGAVKAFVTGYLTHAAGDVFAHTFVNAYAGGPFDVDPHTNAAKHLVIEGYMGKRTPNLVEYDYSGMVTSGRFDGGLNNRTFYPSGDFSINGVENFIYDEMIDISRNTSLKTLYEGRTNVASIPYIYSNLRNVLGKHIDWYYDEKRSLETKIKNCKFYDIWCMNKYNFLYLNHVTVVWATKEYAIEWQRDIDDGLKEWAKTSHELALQMIYPSSDGNPANAGIDADRRAKVSDIIDDYLFNHLASMSGAPDQAGRVAYWVLKFIDEQFNMPESIKKAKANLIDFMLKNATGKTRTEWESYITSPEQKFDPVMTMAYGIDKDTRLPQQGTLINLQQMNQTVLNLPLDSSGQPDPAYNRPELRFSIDKFSPAYNTLIMSKLVLLSPSEFSRFVQGLPFEGTRPTSVRPNAMLGFVYSLDGRKDKQNPRVLSEVYGDCGAYNAVFKPQIGDDRCTNRNTTPAQPVPGNPSGLTATPEDSREVSLAWVAGSGATQHTVERRALPSGTYAVIATLGANAQGLTDLNVQPSRRYAYRVKAGNAAGYSTGTEVSVTTPADQAPCRPTGTATGQPSSKTDEAAPDFVKPC</sequence>
<comment type="caution">
    <text evidence="3">The sequence shown here is derived from an EMBL/GenBank/DDBJ whole genome shotgun (WGS) entry which is preliminary data.</text>
</comment>
<proteinExistence type="predicted"/>
<protein>
    <recommendedName>
        <fullName evidence="2">Fibronectin type-III domain-containing protein</fullName>
    </recommendedName>
</protein>
<dbReference type="Gene3D" id="2.60.40.10">
    <property type="entry name" value="Immunoglobulins"/>
    <property type="match status" value="1"/>
</dbReference>
<evidence type="ECO:0000313" key="4">
    <source>
        <dbReference type="Proteomes" id="UP000483286"/>
    </source>
</evidence>
<dbReference type="PROSITE" id="PS50853">
    <property type="entry name" value="FN3"/>
    <property type="match status" value="1"/>
</dbReference>
<evidence type="ECO:0000313" key="3">
    <source>
        <dbReference type="EMBL" id="MVN88898.1"/>
    </source>
</evidence>
<accession>A0A7C9LND6</accession>
<dbReference type="AlphaFoldDB" id="A0A7C9LND6"/>
<keyword evidence="4" id="KW-1185">Reference proteome</keyword>
<dbReference type="SMART" id="SM00060">
    <property type="entry name" value="FN3"/>
    <property type="match status" value="1"/>
</dbReference>
<dbReference type="RefSeq" id="WP_157461112.1">
    <property type="nucleotide sequence ID" value="NZ_WQLB01000037.1"/>
</dbReference>
<organism evidence="3 4">
    <name type="scientific">Deinococcus arboris</name>
    <dbReference type="NCBI Taxonomy" id="2682977"/>
    <lineage>
        <taxon>Bacteria</taxon>
        <taxon>Thermotogati</taxon>
        <taxon>Deinococcota</taxon>
        <taxon>Deinococci</taxon>
        <taxon>Deinococcales</taxon>
        <taxon>Deinococcaceae</taxon>
        <taxon>Deinococcus</taxon>
    </lineage>
</organism>
<dbReference type="SUPFAM" id="SSF49265">
    <property type="entry name" value="Fibronectin type III"/>
    <property type="match status" value="1"/>
</dbReference>
<dbReference type="Proteomes" id="UP000483286">
    <property type="component" value="Unassembled WGS sequence"/>
</dbReference>
<dbReference type="CDD" id="cd00063">
    <property type="entry name" value="FN3"/>
    <property type="match status" value="1"/>
</dbReference>
<dbReference type="InterPro" id="IPR013783">
    <property type="entry name" value="Ig-like_fold"/>
</dbReference>
<evidence type="ECO:0000256" key="1">
    <source>
        <dbReference type="SAM" id="MobiDB-lite"/>
    </source>
</evidence>
<feature type="domain" description="Fibronectin type-III" evidence="2">
    <location>
        <begin position="585"/>
        <end position="678"/>
    </location>
</feature>
<dbReference type="EMBL" id="WQLB01000037">
    <property type="protein sequence ID" value="MVN88898.1"/>
    <property type="molecule type" value="Genomic_DNA"/>
</dbReference>
<reference evidence="3 4" key="1">
    <citation type="submission" date="2019-12" db="EMBL/GenBank/DDBJ databases">
        <title>Deinococcus sp. HMF7620 Genome sequencing and assembly.</title>
        <authorList>
            <person name="Kang H."/>
            <person name="Kim H."/>
            <person name="Joh K."/>
        </authorList>
    </citation>
    <scope>NUCLEOTIDE SEQUENCE [LARGE SCALE GENOMIC DNA]</scope>
    <source>
        <strain evidence="3 4">HMF7620</strain>
    </source>
</reference>
<feature type="region of interest" description="Disordered" evidence="1">
    <location>
        <begin position="570"/>
        <end position="599"/>
    </location>
</feature>
<dbReference type="InterPro" id="IPR003961">
    <property type="entry name" value="FN3_dom"/>
</dbReference>
<dbReference type="InterPro" id="IPR036116">
    <property type="entry name" value="FN3_sf"/>
</dbReference>
<gene>
    <name evidence="3" type="ORF">GO986_19330</name>
</gene>
<name>A0A7C9LND6_9DEIO</name>
<feature type="region of interest" description="Disordered" evidence="1">
    <location>
        <begin position="667"/>
        <end position="705"/>
    </location>
</feature>